<dbReference type="Gene3D" id="2.30.42.10">
    <property type="match status" value="1"/>
</dbReference>
<evidence type="ECO:0000313" key="13">
    <source>
        <dbReference type="EMBL" id="USR79965.1"/>
    </source>
</evidence>
<evidence type="ECO:0000256" key="9">
    <source>
        <dbReference type="ARBA" id="ARBA00023049"/>
    </source>
</evidence>
<comment type="similarity">
    <text evidence="3">Belongs to the peptidase M50B family.</text>
</comment>
<dbReference type="InterPro" id="IPR036034">
    <property type="entry name" value="PDZ_sf"/>
</dbReference>
<feature type="domain" description="Peptidase M50" evidence="12">
    <location>
        <begin position="11"/>
        <end position="375"/>
    </location>
</feature>
<evidence type="ECO:0000256" key="2">
    <source>
        <dbReference type="ARBA" id="ARBA00004141"/>
    </source>
</evidence>
<feature type="transmembrane region" description="Helical" evidence="11">
    <location>
        <begin position="7"/>
        <end position="28"/>
    </location>
</feature>
<evidence type="ECO:0000256" key="11">
    <source>
        <dbReference type="SAM" id="Phobius"/>
    </source>
</evidence>
<proteinExistence type="inferred from homology"/>
<organism evidence="13 14">
    <name type="scientific">Arcanobacterium pinnipediorum</name>
    <dbReference type="NCBI Taxonomy" id="1503041"/>
    <lineage>
        <taxon>Bacteria</taxon>
        <taxon>Bacillati</taxon>
        <taxon>Actinomycetota</taxon>
        <taxon>Actinomycetes</taxon>
        <taxon>Actinomycetales</taxon>
        <taxon>Actinomycetaceae</taxon>
        <taxon>Arcanobacterium</taxon>
    </lineage>
</organism>
<evidence type="ECO:0000256" key="5">
    <source>
        <dbReference type="ARBA" id="ARBA00022692"/>
    </source>
</evidence>
<accession>A0ABY5AJD1</accession>
<keyword evidence="14" id="KW-1185">Reference proteome</keyword>
<evidence type="ECO:0000256" key="4">
    <source>
        <dbReference type="ARBA" id="ARBA00022670"/>
    </source>
</evidence>
<dbReference type="Pfam" id="PF02163">
    <property type="entry name" value="Peptidase_M50"/>
    <property type="match status" value="1"/>
</dbReference>
<evidence type="ECO:0000256" key="1">
    <source>
        <dbReference type="ARBA" id="ARBA00001947"/>
    </source>
</evidence>
<keyword evidence="4 13" id="KW-0645">Protease</keyword>
<dbReference type="EMBL" id="CP099547">
    <property type="protein sequence ID" value="USR79965.1"/>
    <property type="molecule type" value="Genomic_DNA"/>
</dbReference>
<evidence type="ECO:0000256" key="7">
    <source>
        <dbReference type="ARBA" id="ARBA00022833"/>
    </source>
</evidence>
<comment type="subcellular location">
    <subcellularLocation>
        <location evidence="2">Membrane</location>
        <topology evidence="2">Multi-pass membrane protein</topology>
    </subcellularLocation>
</comment>
<evidence type="ECO:0000256" key="3">
    <source>
        <dbReference type="ARBA" id="ARBA00007931"/>
    </source>
</evidence>
<comment type="cofactor">
    <cofactor evidence="1">
        <name>Zn(2+)</name>
        <dbReference type="ChEBI" id="CHEBI:29105"/>
    </cofactor>
</comment>
<dbReference type="InterPro" id="IPR008915">
    <property type="entry name" value="Peptidase_M50"/>
</dbReference>
<evidence type="ECO:0000259" key="12">
    <source>
        <dbReference type="Pfam" id="PF02163"/>
    </source>
</evidence>
<dbReference type="InterPro" id="IPR004387">
    <property type="entry name" value="Pept_M50_Zn"/>
</dbReference>
<sequence length="416" mass="44297">MAGMLPGILFMIVGLVLSVAIHELGHLIPAKKFGAKVSRYFVGFGPTLWSTHKGGTEWGIKAIPLGGFVSISGMLPPAGPHTVITKKDGSLTLAEEARRQSAQEFDDPAQPGAFWRLPARLKFIVMFGGPLTNLVLSVLLLAGVTLGIGLPHASTTIATVADCVDSTISCTPAPARDRIDPGDRIISWGKTQVDSWQEIQQAILAHGSEPIDVVLERAGKKESVEVTPVLREFTDSSGDVITKPYVGIGPVIDRQPGSIADVPHQAWQMASGTAKILLQLPMKLWDAASTLVTGEKRSPDSVVGLVGIADVAGSISATQAQNYGFVDRLADLCMLLAGLNMTLFIFNLIPLLPLDGGHILGAIIEGTRRKIAFAQGKPDPGAFDTARLLPVSYAMIMFFVFMTILLIVVDIVNPIV</sequence>
<feature type="transmembrane region" description="Helical" evidence="11">
    <location>
        <begin position="123"/>
        <end position="148"/>
    </location>
</feature>
<keyword evidence="9" id="KW-0482">Metalloprotease</keyword>
<gene>
    <name evidence="13" type="ORF">NG665_03015</name>
</gene>
<keyword evidence="8 11" id="KW-1133">Transmembrane helix</keyword>
<evidence type="ECO:0000256" key="8">
    <source>
        <dbReference type="ARBA" id="ARBA00022989"/>
    </source>
</evidence>
<dbReference type="RefSeq" id="WP_252673818.1">
    <property type="nucleotide sequence ID" value="NZ_CP099547.1"/>
</dbReference>
<dbReference type="GO" id="GO:0008233">
    <property type="term" value="F:peptidase activity"/>
    <property type="evidence" value="ECO:0007669"/>
    <property type="project" value="UniProtKB-KW"/>
</dbReference>
<protein>
    <submittedName>
        <fullName evidence="13">Site-2 protease family protein</fullName>
    </submittedName>
</protein>
<reference evidence="13" key="1">
    <citation type="submission" date="2022-06" db="EMBL/GenBank/DDBJ databases">
        <title>Complete Genome Sequence of Arcanobacterium pinnipediorum strain DSM 28752 isolated from a harbour seal.</title>
        <authorList>
            <person name="Borowiak M."/>
            <person name="Kreitlow A."/>
            <person name="Alssahen M."/>
            <person name="Malorny B."/>
            <person name="Laemmler C."/>
            <person name="Prenger-Berninghoff E."/>
            <person name="Siebert U."/>
            <person name="Ploetz M."/>
            <person name="Abdulmawjood A."/>
        </authorList>
    </citation>
    <scope>NUCLEOTIDE SEQUENCE</scope>
    <source>
        <strain evidence="13">DSM 28752</strain>
    </source>
</reference>
<dbReference type="SUPFAM" id="SSF50156">
    <property type="entry name" value="PDZ domain-like"/>
    <property type="match status" value="1"/>
</dbReference>
<dbReference type="PANTHER" id="PTHR42837:SF2">
    <property type="entry name" value="MEMBRANE METALLOPROTEASE ARASP2, CHLOROPLASTIC-RELATED"/>
    <property type="match status" value="1"/>
</dbReference>
<evidence type="ECO:0000256" key="10">
    <source>
        <dbReference type="ARBA" id="ARBA00023136"/>
    </source>
</evidence>
<dbReference type="PANTHER" id="PTHR42837">
    <property type="entry name" value="REGULATOR OF SIGMA-E PROTEASE RSEP"/>
    <property type="match status" value="1"/>
</dbReference>
<dbReference type="CDD" id="cd06163">
    <property type="entry name" value="S2P-M50_PDZ_RseP-like"/>
    <property type="match status" value="1"/>
</dbReference>
<evidence type="ECO:0000313" key="14">
    <source>
        <dbReference type="Proteomes" id="UP001056109"/>
    </source>
</evidence>
<keyword evidence="7" id="KW-0862">Zinc</keyword>
<keyword evidence="5 11" id="KW-0812">Transmembrane</keyword>
<keyword evidence="6" id="KW-0378">Hydrolase</keyword>
<dbReference type="GO" id="GO:0006508">
    <property type="term" value="P:proteolysis"/>
    <property type="evidence" value="ECO:0007669"/>
    <property type="project" value="UniProtKB-KW"/>
</dbReference>
<keyword evidence="10 11" id="KW-0472">Membrane</keyword>
<feature type="transmembrane region" description="Helical" evidence="11">
    <location>
        <begin position="391"/>
        <end position="412"/>
    </location>
</feature>
<evidence type="ECO:0000256" key="6">
    <source>
        <dbReference type="ARBA" id="ARBA00022801"/>
    </source>
</evidence>
<dbReference type="Proteomes" id="UP001056109">
    <property type="component" value="Chromosome"/>
</dbReference>
<name>A0ABY5AJD1_9ACTO</name>
<feature type="transmembrane region" description="Helical" evidence="11">
    <location>
        <begin position="329"/>
        <end position="349"/>
    </location>
</feature>